<feature type="transmembrane region" description="Helical" evidence="5">
    <location>
        <begin position="88"/>
        <end position="106"/>
    </location>
</feature>
<evidence type="ECO:0000313" key="6">
    <source>
        <dbReference type="EMBL" id="QDZ01523.1"/>
    </source>
</evidence>
<protein>
    <submittedName>
        <fullName evidence="6">Disulfide bond formation protein B</fullName>
    </submittedName>
</protein>
<dbReference type="AlphaFoldDB" id="A0A5B8L125"/>
<dbReference type="SUPFAM" id="SSF158442">
    <property type="entry name" value="DsbB-like"/>
    <property type="match status" value="1"/>
</dbReference>
<dbReference type="InterPro" id="IPR023380">
    <property type="entry name" value="DsbB-like_sf"/>
</dbReference>
<dbReference type="Gene3D" id="1.20.1550.10">
    <property type="entry name" value="DsbB-like"/>
    <property type="match status" value="1"/>
</dbReference>
<dbReference type="InterPro" id="IPR003752">
    <property type="entry name" value="DiS_bond_form_DsbB/BdbC"/>
</dbReference>
<keyword evidence="3 5" id="KW-1133">Transmembrane helix</keyword>
<evidence type="ECO:0000256" key="4">
    <source>
        <dbReference type="ARBA" id="ARBA00023136"/>
    </source>
</evidence>
<dbReference type="InterPro" id="IPR024199">
    <property type="entry name" value="Uncharacterised_DsbB"/>
</dbReference>
<gene>
    <name evidence="6" type="ORF">FQ775_14690</name>
</gene>
<feature type="transmembrane region" description="Helical" evidence="5">
    <location>
        <begin position="63"/>
        <end position="81"/>
    </location>
</feature>
<feature type="transmembrane region" description="Helical" evidence="5">
    <location>
        <begin position="24"/>
        <end position="43"/>
    </location>
</feature>
<name>A0A5B8L125_9HYPH</name>
<evidence type="ECO:0000256" key="2">
    <source>
        <dbReference type="ARBA" id="ARBA00022692"/>
    </source>
</evidence>
<keyword evidence="2 5" id="KW-0812">Transmembrane</keyword>
<reference evidence="6" key="1">
    <citation type="submission" date="2020-04" db="EMBL/GenBank/DDBJ databases">
        <title>Nitratireductor sp. nov. isolated from mangrove soil.</title>
        <authorList>
            <person name="Ye Y."/>
        </authorList>
    </citation>
    <scope>NUCLEOTIDE SEQUENCE</scope>
    <source>
        <strain evidence="6">SY7</strain>
    </source>
</reference>
<sequence length="181" mass="18875">MYSDREAPVTTDLPSDRTTRGGHLAAPLFLMLAMAAVVGAALGFEHIGGYIPCKLCLEQRTPYYLGVPLMALAALSAWLRWPAVLTRALLAAGGLLMLYGLYLGVFHSGVEWGWWEGPADCGVVEAPPSTGAGILDAINTVIPPSCDKAALRILGLSFAGWNAVASLVLAAVALGGAVRKA</sequence>
<dbReference type="GO" id="GO:0006457">
    <property type="term" value="P:protein folding"/>
    <property type="evidence" value="ECO:0007669"/>
    <property type="project" value="InterPro"/>
</dbReference>
<organism evidence="6 7">
    <name type="scientific">Nitratireductor mangrovi</name>
    <dbReference type="NCBI Taxonomy" id="2599600"/>
    <lineage>
        <taxon>Bacteria</taxon>
        <taxon>Pseudomonadati</taxon>
        <taxon>Pseudomonadota</taxon>
        <taxon>Alphaproteobacteria</taxon>
        <taxon>Hyphomicrobiales</taxon>
        <taxon>Phyllobacteriaceae</taxon>
        <taxon>Nitratireductor</taxon>
    </lineage>
</organism>
<dbReference type="Proteomes" id="UP000321389">
    <property type="component" value="Chromosome"/>
</dbReference>
<evidence type="ECO:0000313" key="7">
    <source>
        <dbReference type="Proteomes" id="UP000321389"/>
    </source>
</evidence>
<evidence type="ECO:0000256" key="3">
    <source>
        <dbReference type="ARBA" id="ARBA00022989"/>
    </source>
</evidence>
<dbReference type="EMBL" id="CP042301">
    <property type="protein sequence ID" value="QDZ01523.1"/>
    <property type="molecule type" value="Genomic_DNA"/>
</dbReference>
<proteinExistence type="predicted"/>
<evidence type="ECO:0000256" key="5">
    <source>
        <dbReference type="SAM" id="Phobius"/>
    </source>
</evidence>
<dbReference type="GO" id="GO:0016020">
    <property type="term" value="C:membrane"/>
    <property type="evidence" value="ECO:0007669"/>
    <property type="project" value="UniProtKB-SubCell"/>
</dbReference>
<dbReference type="Pfam" id="PF02600">
    <property type="entry name" value="DsbB"/>
    <property type="match status" value="1"/>
</dbReference>
<dbReference type="GO" id="GO:0015035">
    <property type="term" value="F:protein-disulfide reductase activity"/>
    <property type="evidence" value="ECO:0007669"/>
    <property type="project" value="InterPro"/>
</dbReference>
<keyword evidence="4 5" id="KW-0472">Membrane</keyword>
<keyword evidence="7" id="KW-1185">Reference proteome</keyword>
<dbReference type="KEGG" id="niy:FQ775_14690"/>
<evidence type="ECO:0000256" key="1">
    <source>
        <dbReference type="ARBA" id="ARBA00004141"/>
    </source>
</evidence>
<comment type="subcellular location">
    <subcellularLocation>
        <location evidence="1">Membrane</location>
        <topology evidence="1">Multi-pass membrane protein</topology>
    </subcellularLocation>
</comment>
<feature type="transmembrane region" description="Helical" evidence="5">
    <location>
        <begin position="158"/>
        <end position="178"/>
    </location>
</feature>
<accession>A0A5B8L125</accession>
<dbReference type="PIRSF" id="PIRSF033913">
    <property type="entry name" value="S-S_format_DsbB"/>
    <property type="match status" value="1"/>
</dbReference>
<dbReference type="OrthoDB" id="9808637at2"/>